<proteinExistence type="inferred from homology"/>
<organism evidence="7 8">
    <name type="scientific">Persicirhabdus sediminis</name>
    <dbReference type="NCBI Taxonomy" id="454144"/>
    <lineage>
        <taxon>Bacteria</taxon>
        <taxon>Pseudomonadati</taxon>
        <taxon>Verrucomicrobiota</taxon>
        <taxon>Verrucomicrobiia</taxon>
        <taxon>Verrucomicrobiales</taxon>
        <taxon>Verrucomicrobiaceae</taxon>
        <taxon>Persicirhabdus</taxon>
    </lineage>
</organism>
<keyword evidence="3 5" id="KW-1133">Transmembrane helix</keyword>
<sequence>MIALPLAFTVTTILSIGALIFVGIFGLILMNFFGLWIQAKSAGAPVSIINLVFMRFRKVPPALIVNSRITAMKANLAYSTDSLEAHYLSGGDVTNVVLALIAADKAGIPLTFERACAIDLATKDTGKTVLEAVRTSINPMVIDCPSPNATSNKITAVAKDGIAMNVRARVTVRTNLDRFVGGATEETIIARVGEGIVTSVGSAENYKFVLENPDNISKLVLGKGVDSATAFEILSIDVADVDVADNVGARLQAEQAEADKQIAQAKAEMRRAAAVAVEQEMSARTQEMRAKVVEAESEVPQAIAEAFRNGNLGIMDYVKYQNVKADTDMRDSIAKTEDHSSDQ</sequence>
<dbReference type="HAMAP" id="MF_01562">
    <property type="entry name" value="FloA"/>
    <property type="match status" value="1"/>
</dbReference>
<comment type="caution">
    <text evidence="7">The sequence shown here is derived from an EMBL/GenBank/DDBJ whole genome shotgun (WGS) entry which is preliminary data.</text>
</comment>
<keyword evidence="2 5" id="KW-0812">Transmembrane</keyword>
<dbReference type="GO" id="GO:0045121">
    <property type="term" value="C:membrane raft"/>
    <property type="evidence" value="ECO:0007669"/>
    <property type="project" value="UniProtKB-SubCell"/>
</dbReference>
<gene>
    <name evidence="5 7" type="primary">floA</name>
    <name evidence="7" type="ORF">JIN82_15750</name>
</gene>
<dbReference type="InterPro" id="IPR022853">
    <property type="entry name" value="FloA"/>
</dbReference>
<protein>
    <recommendedName>
        <fullName evidence="5">Flotillin-like protein FloA</fullName>
    </recommendedName>
</protein>
<evidence type="ECO:0000256" key="4">
    <source>
        <dbReference type="ARBA" id="ARBA00023136"/>
    </source>
</evidence>
<comment type="subunit">
    <text evidence="5">Homooligomerizes.</text>
</comment>
<keyword evidence="8" id="KW-1185">Reference proteome</keyword>
<evidence type="ECO:0000256" key="5">
    <source>
        <dbReference type="HAMAP-Rule" id="MF_01562"/>
    </source>
</evidence>
<evidence type="ECO:0000313" key="7">
    <source>
        <dbReference type="EMBL" id="MBK1792619.1"/>
    </source>
</evidence>
<keyword evidence="4 5" id="KW-0472">Membrane</keyword>
<evidence type="ECO:0000256" key="3">
    <source>
        <dbReference type="ARBA" id="ARBA00022989"/>
    </source>
</evidence>
<keyword evidence="1 5" id="KW-1003">Cell membrane</keyword>
<evidence type="ECO:0000256" key="2">
    <source>
        <dbReference type="ARBA" id="ARBA00022692"/>
    </source>
</evidence>
<comment type="function">
    <text evidence="5">Found in functional membrane microdomains (FMM) that may be equivalent to eukaryotic membrane rafts FMMs are highly dynamic and increase in number as cells age. Flotillins are thought to be important factors in membrane fluidity.</text>
</comment>
<comment type="subcellular location">
    <subcellularLocation>
        <location evidence="5">Cell membrane</location>
        <topology evidence="5">Single-pass membrane protein</topology>
    </subcellularLocation>
    <subcellularLocation>
        <location evidence="5">Membrane raft</location>
        <topology evidence="5">Single-pass membrane protein</topology>
    </subcellularLocation>
</comment>
<reference evidence="7" key="1">
    <citation type="submission" date="2021-01" db="EMBL/GenBank/DDBJ databases">
        <title>Modified the classification status of verrucomicrobia.</title>
        <authorList>
            <person name="Feng X."/>
        </authorList>
    </citation>
    <scope>NUCLEOTIDE SEQUENCE</scope>
    <source>
        <strain evidence="7">_KCTC 22039</strain>
    </source>
</reference>
<dbReference type="Proteomes" id="UP000624703">
    <property type="component" value="Unassembled WGS sequence"/>
</dbReference>
<dbReference type="NCBIfam" id="NF010186">
    <property type="entry name" value="PRK13665.1"/>
    <property type="match status" value="1"/>
</dbReference>
<comment type="similarity">
    <text evidence="5">Belongs to the flotillin-like FloA family.</text>
</comment>
<dbReference type="GO" id="GO:0005886">
    <property type="term" value="C:plasma membrane"/>
    <property type="evidence" value="ECO:0007669"/>
    <property type="project" value="UniProtKB-SubCell"/>
</dbReference>
<dbReference type="EMBL" id="JAENIM010000046">
    <property type="protein sequence ID" value="MBK1792619.1"/>
    <property type="molecule type" value="Genomic_DNA"/>
</dbReference>
<dbReference type="Pfam" id="PF12127">
    <property type="entry name" value="FloA"/>
    <property type="match status" value="1"/>
</dbReference>
<keyword evidence="6" id="KW-0175">Coiled coil</keyword>
<evidence type="ECO:0000313" key="8">
    <source>
        <dbReference type="Proteomes" id="UP000624703"/>
    </source>
</evidence>
<name>A0A8J7MIH9_9BACT</name>
<feature type="transmembrane region" description="Helical" evidence="5">
    <location>
        <begin position="6"/>
        <end position="30"/>
    </location>
</feature>
<evidence type="ECO:0000256" key="1">
    <source>
        <dbReference type="ARBA" id="ARBA00022475"/>
    </source>
</evidence>
<evidence type="ECO:0000256" key="6">
    <source>
        <dbReference type="SAM" id="Coils"/>
    </source>
</evidence>
<dbReference type="RefSeq" id="WP_200312630.1">
    <property type="nucleotide sequence ID" value="NZ_JAENIM010000046.1"/>
</dbReference>
<dbReference type="AlphaFoldDB" id="A0A8J7MIH9"/>
<accession>A0A8J7MIH9</accession>
<feature type="coiled-coil region" evidence="6">
    <location>
        <begin position="246"/>
        <end position="298"/>
    </location>
</feature>
<comment type="caution">
    <text evidence="5">Lacks conserved residue(s) required for the propagation of feature annotation.</text>
</comment>